<dbReference type="Gene3D" id="3.30.565.10">
    <property type="entry name" value="Histidine kinase-like ATPase, C-terminal domain"/>
    <property type="match status" value="1"/>
</dbReference>
<keyword evidence="1" id="KW-0723">Serine/threonine-protein kinase</keyword>
<protein>
    <submittedName>
        <fullName evidence="4">Sensor histidine kinase</fullName>
    </submittedName>
</protein>
<dbReference type="NCBIfam" id="NF041045">
    <property type="entry name" value="RsbA_anti_sig"/>
    <property type="match status" value="1"/>
</dbReference>
<comment type="caution">
    <text evidence="4">The sequence shown here is derived from an EMBL/GenBank/DDBJ whole genome shotgun (WGS) entry which is preliminary data.</text>
</comment>
<keyword evidence="4" id="KW-0808">Transferase</keyword>
<feature type="domain" description="Histidine kinase/HSP90-like ATPase" evidence="2">
    <location>
        <begin position="201"/>
        <end position="315"/>
    </location>
</feature>
<dbReference type="EMBL" id="JAATVY010000015">
    <property type="protein sequence ID" value="NJC71960.1"/>
    <property type="molecule type" value="Genomic_DNA"/>
</dbReference>
<evidence type="ECO:0000313" key="5">
    <source>
        <dbReference type="Proteomes" id="UP000722989"/>
    </source>
</evidence>
<evidence type="ECO:0000313" key="4">
    <source>
        <dbReference type="EMBL" id="NJC71960.1"/>
    </source>
</evidence>
<dbReference type="InterPro" id="IPR003594">
    <property type="entry name" value="HATPase_dom"/>
</dbReference>
<organism evidence="4 5">
    <name type="scientific">Planosporangium thailandense</name>
    <dbReference type="NCBI Taxonomy" id="765197"/>
    <lineage>
        <taxon>Bacteria</taxon>
        <taxon>Bacillati</taxon>
        <taxon>Actinomycetota</taxon>
        <taxon>Actinomycetes</taxon>
        <taxon>Micromonosporales</taxon>
        <taxon>Micromonosporaceae</taxon>
        <taxon>Planosporangium</taxon>
    </lineage>
</organism>
<accession>A0ABX0Y3H4</accession>
<dbReference type="InterPro" id="IPR047718">
    <property type="entry name" value="RsbA-like_anti_sig"/>
</dbReference>
<dbReference type="Pfam" id="PF14417">
    <property type="entry name" value="MEDS"/>
    <property type="match status" value="1"/>
</dbReference>
<dbReference type="SUPFAM" id="SSF55874">
    <property type="entry name" value="ATPase domain of HSP90 chaperone/DNA topoisomerase II/histidine kinase"/>
    <property type="match status" value="1"/>
</dbReference>
<dbReference type="InterPro" id="IPR050267">
    <property type="entry name" value="Anti-sigma-factor_SerPK"/>
</dbReference>
<dbReference type="GO" id="GO:0016301">
    <property type="term" value="F:kinase activity"/>
    <property type="evidence" value="ECO:0007669"/>
    <property type="project" value="UniProtKB-KW"/>
</dbReference>
<proteinExistence type="predicted"/>
<gene>
    <name evidence="4" type="ORF">HC031_19885</name>
</gene>
<evidence type="ECO:0000256" key="1">
    <source>
        <dbReference type="ARBA" id="ARBA00022527"/>
    </source>
</evidence>
<evidence type="ECO:0000259" key="3">
    <source>
        <dbReference type="Pfam" id="PF14417"/>
    </source>
</evidence>
<dbReference type="RefSeq" id="WP_167926876.1">
    <property type="nucleotide sequence ID" value="NZ_JAATVY010000015.1"/>
</dbReference>
<name>A0ABX0Y3H4_9ACTN</name>
<keyword evidence="4" id="KW-0418">Kinase</keyword>
<evidence type="ECO:0000259" key="2">
    <source>
        <dbReference type="Pfam" id="PF13581"/>
    </source>
</evidence>
<sequence>MSGRTAADYVHQVLFFASPDELLTAAVPAVRTGLAGGDGVILTCRDEYNALLADAVSPAPRILRARAATMYPRAATAVEALRRLVTRQLAGGARRIRIVGEASFGTGPDGWAECGRYEAAADALLSAFPVTATCVYDARVVPASVTGRLTEAHPFVLTPTGRRAPNERYVDPAAFLRRATATGPDPVEQSGLPTEFAPVTDLREVDALRQRLAAVLAARGVDRRIAADVVAAIHEVTVNGLMHGRPPVRLRLWTPPGRLVCTVTDAGEGFDDPLAGYLRPDGDPFGPGAGLWLVRQLCDRVEMAQTPAGFTVKLSTSSIAGA</sequence>
<dbReference type="Pfam" id="PF13581">
    <property type="entry name" value="HATPase_c_2"/>
    <property type="match status" value="1"/>
</dbReference>
<reference evidence="4 5" key="1">
    <citation type="submission" date="2020-03" db="EMBL/GenBank/DDBJ databases">
        <title>WGS of the type strain of Planosporangium spp.</title>
        <authorList>
            <person name="Thawai C."/>
        </authorList>
    </citation>
    <scope>NUCLEOTIDE SEQUENCE [LARGE SCALE GENOMIC DNA]</scope>
    <source>
        <strain evidence="4 5">TBRC 5610</strain>
    </source>
</reference>
<dbReference type="InterPro" id="IPR036890">
    <property type="entry name" value="HATPase_C_sf"/>
</dbReference>
<dbReference type="PANTHER" id="PTHR35526:SF3">
    <property type="entry name" value="ANTI-SIGMA-F FACTOR RSBW"/>
    <property type="match status" value="1"/>
</dbReference>
<dbReference type="InterPro" id="IPR025847">
    <property type="entry name" value="MEDS_domain"/>
</dbReference>
<dbReference type="PANTHER" id="PTHR35526">
    <property type="entry name" value="ANTI-SIGMA-F FACTOR RSBW-RELATED"/>
    <property type="match status" value="1"/>
</dbReference>
<keyword evidence="5" id="KW-1185">Reference proteome</keyword>
<dbReference type="CDD" id="cd16936">
    <property type="entry name" value="HATPase_RsbW-like"/>
    <property type="match status" value="1"/>
</dbReference>
<dbReference type="Proteomes" id="UP000722989">
    <property type="component" value="Unassembled WGS sequence"/>
</dbReference>
<feature type="domain" description="MEDS" evidence="3">
    <location>
        <begin position="11"/>
        <end position="154"/>
    </location>
</feature>